<evidence type="ECO:0000259" key="2">
    <source>
        <dbReference type="SMART" id="SM00849"/>
    </source>
</evidence>
<evidence type="ECO:0000313" key="3">
    <source>
        <dbReference type="EMBL" id="TKV60650.1"/>
    </source>
</evidence>
<dbReference type="InterPro" id="IPR036866">
    <property type="entry name" value="RibonucZ/Hydroxyglut_hydro"/>
</dbReference>
<dbReference type="PANTHER" id="PTHR46233">
    <property type="entry name" value="HYDROXYACYLGLUTATHIONE HYDROLASE GLOC"/>
    <property type="match status" value="1"/>
</dbReference>
<dbReference type="OrthoDB" id="2971563at2"/>
<dbReference type="Gene3D" id="3.60.15.10">
    <property type="entry name" value="Ribonuclease Z/Hydroxyacylglutathione hydrolase-like"/>
    <property type="match status" value="1"/>
</dbReference>
<sequence length="221" mass="23169">MTYTGHVDPQGAPATRELPQISITKLSVGPMDNNAYLLVEKATGDAVLIDAANDADRILDLITGAGSAVNVRAIVTTHRHDDHWQALAAVAGKTGADTYAGAADAEAIPVATTVALDHGDTVPFGDGTLEVIALRGHTPGSVALVYRDPAGGPHLFTGDSLFPGGPGKTWSAPDFQSLVSDLENRVFGTLPDETVVYPGHGDDTTLGTERPRLPEWRARGW</sequence>
<dbReference type="InterPro" id="IPR051453">
    <property type="entry name" value="MBL_Glyoxalase_II"/>
</dbReference>
<protein>
    <submittedName>
        <fullName evidence="3">MBL fold metallo-hydrolase</fullName>
    </submittedName>
</protein>
<name>A0A4U6QJK6_9ACTN</name>
<reference evidence="3 4" key="1">
    <citation type="submission" date="2019-05" db="EMBL/GenBank/DDBJ databases">
        <title>Nakamurella sp. N5BH11, whole genome shotgun sequence.</title>
        <authorList>
            <person name="Tuo L."/>
        </authorList>
    </citation>
    <scope>NUCLEOTIDE SEQUENCE [LARGE SCALE GENOMIC DNA]</scope>
    <source>
        <strain evidence="3 4">N5BH11</strain>
    </source>
</reference>
<feature type="compositionally biased region" description="Basic and acidic residues" evidence="1">
    <location>
        <begin position="209"/>
        <end position="221"/>
    </location>
</feature>
<comment type="caution">
    <text evidence="3">The sequence shown here is derived from an EMBL/GenBank/DDBJ whole genome shotgun (WGS) entry which is preliminary data.</text>
</comment>
<evidence type="ECO:0000313" key="4">
    <source>
        <dbReference type="Proteomes" id="UP000306985"/>
    </source>
</evidence>
<dbReference type="CDD" id="cd06262">
    <property type="entry name" value="metallo-hydrolase-like_MBL-fold"/>
    <property type="match status" value="1"/>
</dbReference>
<dbReference type="PANTHER" id="PTHR46233:SF1">
    <property type="entry name" value="CONSERVED PROTEIN"/>
    <property type="match status" value="1"/>
</dbReference>
<proteinExistence type="predicted"/>
<dbReference type="AlphaFoldDB" id="A0A4U6QJK6"/>
<dbReference type="Pfam" id="PF00753">
    <property type="entry name" value="Lactamase_B"/>
    <property type="match status" value="1"/>
</dbReference>
<dbReference type="Proteomes" id="UP000306985">
    <property type="component" value="Unassembled WGS sequence"/>
</dbReference>
<evidence type="ECO:0000256" key="1">
    <source>
        <dbReference type="SAM" id="MobiDB-lite"/>
    </source>
</evidence>
<organism evidence="3 4">
    <name type="scientific">Nakamurella flava</name>
    <dbReference type="NCBI Taxonomy" id="2576308"/>
    <lineage>
        <taxon>Bacteria</taxon>
        <taxon>Bacillati</taxon>
        <taxon>Actinomycetota</taxon>
        <taxon>Actinomycetes</taxon>
        <taxon>Nakamurellales</taxon>
        <taxon>Nakamurellaceae</taxon>
        <taxon>Nakamurella</taxon>
    </lineage>
</organism>
<keyword evidence="4" id="KW-1185">Reference proteome</keyword>
<feature type="region of interest" description="Disordered" evidence="1">
    <location>
        <begin position="198"/>
        <end position="221"/>
    </location>
</feature>
<accession>A0A4U6QJK6</accession>
<feature type="domain" description="Metallo-beta-lactamase" evidence="2">
    <location>
        <begin position="32"/>
        <end position="200"/>
    </location>
</feature>
<dbReference type="RefSeq" id="WP_137447954.1">
    <property type="nucleotide sequence ID" value="NZ_SZZH01000001.1"/>
</dbReference>
<dbReference type="SMART" id="SM00849">
    <property type="entry name" value="Lactamase_B"/>
    <property type="match status" value="1"/>
</dbReference>
<keyword evidence="3" id="KW-0378">Hydrolase</keyword>
<dbReference type="GO" id="GO:0016787">
    <property type="term" value="F:hydrolase activity"/>
    <property type="evidence" value="ECO:0007669"/>
    <property type="project" value="UniProtKB-KW"/>
</dbReference>
<dbReference type="InterPro" id="IPR001279">
    <property type="entry name" value="Metallo-B-lactamas"/>
</dbReference>
<dbReference type="EMBL" id="SZZH01000001">
    <property type="protein sequence ID" value="TKV60650.1"/>
    <property type="molecule type" value="Genomic_DNA"/>
</dbReference>
<dbReference type="SUPFAM" id="SSF56281">
    <property type="entry name" value="Metallo-hydrolase/oxidoreductase"/>
    <property type="match status" value="1"/>
</dbReference>
<gene>
    <name evidence="3" type="ORF">FDO65_02850</name>
</gene>